<dbReference type="EMBL" id="SPHZ02000005">
    <property type="protein sequence ID" value="KAF0917638.1"/>
    <property type="molecule type" value="Genomic_DNA"/>
</dbReference>
<feature type="region of interest" description="Disordered" evidence="1">
    <location>
        <begin position="1"/>
        <end position="28"/>
    </location>
</feature>
<dbReference type="AlphaFoldDB" id="A0A6G1DYH4"/>
<protein>
    <submittedName>
        <fullName evidence="2">Uncharacterized protein</fullName>
    </submittedName>
</protein>
<comment type="caution">
    <text evidence="2">The sequence shown here is derived from an EMBL/GenBank/DDBJ whole genome shotgun (WGS) entry which is preliminary data.</text>
</comment>
<reference evidence="2 3" key="1">
    <citation type="submission" date="2019-11" db="EMBL/GenBank/DDBJ databases">
        <title>Whole genome sequence of Oryza granulata.</title>
        <authorList>
            <person name="Li W."/>
        </authorList>
    </citation>
    <scope>NUCLEOTIDE SEQUENCE [LARGE SCALE GENOMIC DNA]</scope>
    <source>
        <strain evidence="3">cv. Menghai</strain>
        <tissue evidence="2">Leaf</tissue>
    </source>
</reference>
<proteinExistence type="predicted"/>
<accession>A0A6G1DYH4</accession>
<evidence type="ECO:0000256" key="1">
    <source>
        <dbReference type="SAM" id="MobiDB-lite"/>
    </source>
</evidence>
<name>A0A6G1DYH4_9ORYZ</name>
<feature type="compositionally biased region" description="Basic and acidic residues" evidence="1">
    <location>
        <begin position="11"/>
        <end position="27"/>
    </location>
</feature>
<organism evidence="2 3">
    <name type="scientific">Oryza meyeriana var. granulata</name>
    <dbReference type="NCBI Taxonomy" id="110450"/>
    <lineage>
        <taxon>Eukaryota</taxon>
        <taxon>Viridiplantae</taxon>
        <taxon>Streptophyta</taxon>
        <taxon>Embryophyta</taxon>
        <taxon>Tracheophyta</taxon>
        <taxon>Spermatophyta</taxon>
        <taxon>Magnoliopsida</taxon>
        <taxon>Liliopsida</taxon>
        <taxon>Poales</taxon>
        <taxon>Poaceae</taxon>
        <taxon>BOP clade</taxon>
        <taxon>Oryzoideae</taxon>
        <taxon>Oryzeae</taxon>
        <taxon>Oryzinae</taxon>
        <taxon>Oryza</taxon>
        <taxon>Oryza meyeriana</taxon>
    </lineage>
</organism>
<sequence>MATAAIAQPSRRSDQGEARRQQEDVKGGRVRIHSPCCIAASVGDEDSWKTGLRDVMARGRG</sequence>
<evidence type="ECO:0000313" key="2">
    <source>
        <dbReference type="EMBL" id="KAF0917638.1"/>
    </source>
</evidence>
<gene>
    <name evidence="2" type="ORF">E2562_020998</name>
</gene>
<evidence type="ECO:0000313" key="3">
    <source>
        <dbReference type="Proteomes" id="UP000479710"/>
    </source>
</evidence>
<keyword evidence="3" id="KW-1185">Reference proteome</keyword>
<dbReference type="Proteomes" id="UP000479710">
    <property type="component" value="Unassembled WGS sequence"/>
</dbReference>